<dbReference type="InterPro" id="IPR025943">
    <property type="entry name" value="Sigma_54_int_dom_ATP-bd_2"/>
</dbReference>
<dbReference type="Gene3D" id="1.10.10.60">
    <property type="entry name" value="Homeodomain-like"/>
    <property type="match status" value="1"/>
</dbReference>
<dbReference type="PROSITE" id="PS00675">
    <property type="entry name" value="SIGMA54_INTERACT_1"/>
    <property type="match status" value="1"/>
</dbReference>
<dbReference type="InterPro" id="IPR002078">
    <property type="entry name" value="Sigma_54_int"/>
</dbReference>
<dbReference type="InterPro" id="IPR025662">
    <property type="entry name" value="Sigma_54_int_dom_ATP-bd_1"/>
</dbReference>
<reference evidence="7" key="1">
    <citation type="submission" date="2012-02" db="EMBL/GenBank/DDBJ databases">
        <title>The complete genome of Frateuria aurantia DSM 6220.</title>
        <authorList>
            <consortium name="US DOE Joint Genome Institute (JGI-PGF)"/>
            <person name="Lucas S."/>
            <person name="Copeland A."/>
            <person name="Lapidus A."/>
            <person name="Glavina del Rio T."/>
            <person name="Dalin E."/>
            <person name="Tice H."/>
            <person name="Bruce D."/>
            <person name="Goodwin L."/>
            <person name="Pitluck S."/>
            <person name="Peters L."/>
            <person name="Ovchinnikova G."/>
            <person name="Teshima H."/>
            <person name="Kyrpides N."/>
            <person name="Mavromatis K."/>
            <person name="Ivanova N."/>
            <person name="Brettin T."/>
            <person name="Detter J.C."/>
            <person name="Han C."/>
            <person name="Larimer F."/>
            <person name="Land M."/>
            <person name="Hauser L."/>
            <person name="Markowitz V."/>
            <person name="Cheng J.-F."/>
            <person name="Hugenholtz P."/>
            <person name="Woyke T."/>
            <person name="Wu D."/>
            <person name="Brambilla E."/>
            <person name="Klenk H.-P."/>
            <person name="Eisen J.A."/>
        </authorList>
    </citation>
    <scope>NUCLEOTIDE SEQUENCE</scope>
    <source>
        <strain evidence="7">DSM 6220</strain>
    </source>
</reference>
<dbReference type="Gene3D" id="1.10.8.60">
    <property type="match status" value="1"/>
</dbReference>
<keyword evidence="2" id="KW-0067">ATP-binding</keyword>
<dbReference type="Pfam" id="PF25601">
    <property type="entry name" value="AAA_lid_14"/>
    <property type="match status" value="1"/>
</dbReference>
<dbReference type="SMART" id="SM00065">
    <property type="entry name" value="GAF"/>
    <property type="match status" value="1"/>
</dbReference>
<dbReference type="InterPro" id="IPR027417">
    <property type="entry name" value="P-loop_NTPase"/>
</dbReference>
<dbReference type="EMBL" id="CP003350">
    <property type="protein sequence ID" value="AFC87313.1"/>
    <property type="molecule type" value="Genomic_DNA"/>
</dbReference>
<evidence type="ECO:0000259" key="6">
    <source>
        <dbReference type="PROSITE" id="PS50045"/>
    </source>
</evidence>
<dbReference type="PROSITE" id="PS00676">
    <property type="entry name" value="SIGMA54_INTERACT_2"/>
    <property type="match status" value="1"/>
</dbReference>
<dbReference type="GO" id="GO:0006355">
    <property type="term" value="P:regulation of DNA-templated transcription"/>
    <property type="evidence" value="ECO:0007669"/>
    <property type="project" value="InterPro"/>
</dbReference>
<dbReference type="SUPFAM" id="SSF46689">
    <property type="entry name" value="Homeodomain-like"/>
    <property type="match status" value="1"/>
</dbReference>
<dbReference type="PANTHER" id="PTHR32071:SF35">
    <property type="entry name" value="ANAEROBIC NITRIC OXIDE REDUCTASE TRANSCRIPTION REGULATOR NORR"/>
    <property type="match status" value="1"/>
</dbReference>
<proteinExistence type="predicted"/>
<gene>
    <name evidence="7" type="ordered locus">Fraau_2983</name>
</gene>
<accession>H8L2V7</accession>
<dbReference type="PROSITE" id="PS50045">
    <property type="entry name" value="SIGMA54_INTERACT_4"/>
    <property type="match status" value="1"/>
</dbReference>
<dbReference type="InterPro" id="IPR009057">
    <property type="entry name" value="Homeodomain-like_sf"/>
</dbReference>
<dbReference type="InterPro" id="IPR058031">
    <property type="entry name" value="AAA_lid_NorR"/>
</dbReference>
<evidence type="ECO:0000256" key="3">
    <source>
        <dbReference type="ARBA" id="ARBA00023015"/>
    </source>
</evidence>
<name>H8L2V7_FRAAD</name>
<dbReference type="PRINTS" id="PR01590">
    <property type="entry name" value="HTHFIS"/>
</dbReference>
<dbReference type="AlphaFoldDB" id="H8L2V7"/>
<evidence type="ECO:0000256" key="4">
    <source>
        <dbReference type="ARBA" id="ARBA00023125"/>
    </source>
</evidence>
<keyword evidence="3" id="KW-0805">Transcription regulation</keyword>
<dbReference type="InterPro" id="IPR002197">
    <property type="entry name" value="HTH_Fis"/>
</dbReference>
<dbReference type="HOGENOM" id="CLU_000445_125_1_6"/>
<organism evidence="7 8">
    <name type="scientific">Frateuria aurantia (strain ATCC 33424 / DSM 6220 / KCTC 2777 / LMG 1558 / NBRC 3245 / NCIMB 13370)</name>
    <name type="common">Acetobacter aurantius</name>
    <dbReference type="NCBI Taxonomy" id="767434"/>
    <lineage>
        <taxon>Bacteria</taxon>
        <taxon>Pseudomonadati</taxon>
        <taxon>Pseudomonadota</taxon>
        <taxon>Gammaproteobacteria</taxon>
        <taxon>Lysobacterales</taxon>
        <taxon>Rhodanobacteraceae</taxon>
        <taxon>Frateuria</taxon>
    </lineage>
</organism>
<dbReference type="PANTHER" id="PTHR32071">
    <property type="entry name" value="TRANSCRIPTIONAL REGULATORY PROTEIN"/>
    <property type="match status" value="1"/>
</dbReference>
<dbReference type="Pfam" id="PF01590">
    <property type="entry name" value="GAF"/>
    <property type="match status" value="1"/>
</dbReference>
<dbReference type="Gene3D" id="3.40.50.300">
    <property type="entry name" value="P-loop containing nucleotide triphosphate hydrolases"/>
    <property type="match status" value="1"/>
</dbReference>
<keyword evidence="5" id="KW-0804">Transcription</keyword>
<dbReference type="NCBIfam" id="NF003451">
    <property type="entry name" value="PRK05022.1"/>
    <property type="match status" value="1"/>
</dbReference>
<dbReference type="PROSITE" id="PS00688">
    <property type="entry name" value="SIGMA54_INTERACT_3"/>
    <property type="match status" value="1"/>
</dbReference>
<dbReference type="CDD" id="cd00009">
    <property type="entry name" value="AAA"/>
    <property type="match status" value="1"/>
</dbReference>
<evidence type="ECO:0000256" key="1">
    <source>
        <dbReference type="ARBA" id="ARBA00022741"/>
    </source>
</evidence>
<dbReference type="FunFam" id="3.40.50.300:FF:000006">
    <property type="entry name" value="DNA-binding transcriptional regulator NtrC"/>
    <property type="match status" value="1"/>
</dbReference>
<evidence type="ECO:0000256" key="5">
    <source>
        <dbReference type="ARBA" id="ARBA00023163"/>
    </source>
</evidence>
<dbReference type="eggNOG" id="COG3604">
    <property type="taxonomic scope" value="Bacteria"/>
</dbReference>
<dbReference type="GO" id="GO:0005524">
    <property type="term" value="F:ATP binding"/>
    <property type="evidence" value="ECO:0007669"/>
    <property type="project" value="UniProtKB-KW"/>
</dbReference>
<protein>
    <submittedName>
        <fullName evidence="7">Transcriptional regulator containing GAF, AAA-type ATPase, and DNA binding domains</fullName>
    </submittedName>
</protein>
<dbReference type="Gene3D" id="3.30.450.40">
    <property type="match status" value="1"/>
</dbReference>
<dbReference type="InterPro" id="IPR003018">
    <property type="entry name" value="GAF"/>
</dbReference>
<evidence type="ECO:0000256" key="2">
    <source>
        <dbReference type="ARBA" id="ARBA00022840"/>
    </source>
</evidence>
<dbReference type="KEGG" id="fau:Fraau_2983"/>
<dbReference type="InterPro" id="IPR025944">
    <property type="entry name" value="Sigma_54_int_dom_CS"/>
</dbReference>
<dbReference type="STRING" id="767434.Fraau_2983"/>
<dbReference type="RefSeq" id="WP_014404316.1">
    <property type="nucleotide sequence ID" value="NC_017033.1"/>
</dbReference>
<dbReference type="InterPro" id="IPR029016">
    <property type="entry name" value="GAF-like_dom_sf"/>
</dbReference>
<sequence>MTPHDSLLDRLIPLVADLARDLPAATRYRRLLDTLRQLIPCDAAALLQLEGGELVPLAIHGLKPDTMGRRFALAQQPRLQALLGQDGPMAFPPGCELPDPYDGLVDSEASDLSVHDCMGCPLRLDDTVWGLLTVDALEAGHFGPDQLYRLARLAEIAAATVAATRRMDQLQQLARRERLRADSFRQALPQPRHHLIGHSPAFEQLLAEIDLVAGTSLPVLISGETGTGKELVAHRIHQLSPRADKPMISVNCAALPEHLLESELFGHVRGAFSGAVSDRKGKFELADGGTLFLDEIGELALAAQASLLRALQDGQLQRLGSDREHQVDVRLIAATNRDLAEEVRQGRFRADLYHRLGVYPLSVPALRNRQPDGLILAGGFIEENRRRMGLRGLRLEAAAEAAIRRYDWPGNVRELEHVISRATLKAIGRSHSLPAGSDGILRLTAADLDLDGAATVLEPAVLEPTADPREHALIASAPPINLRVAVDDYQRQLLAQAVARYPGNLAAAARQLGLDRANLLRLARRLELPLPSSRRS</sequence>
<dbReference type="Pfam" id="PF00158">
    <property type="entry name" value="Sigma54_activat"/>
    <property type="match status" value="1"/>
</dbReference>
<dbReference type="Proteomes" id="UP000005234">
    <property type="component" value="Chromosome"/>
</dbReference>
<keyword evidence="8" id="KW-1185">Reference proteome</keyword>
<keyword evidence="1" id="KW-0547">Nucleotide-binding</keyword>
<dbReference type="SMART" id="SM00382">
    <property type="entry name" value="AAA"/>
    <property type="match status" value="1"/>
</dbReference>
<dbReference type="SUPFAM" id="SSF52540">
    <property type="entry name" value="P-loop containing nucleoside triphosphate hydrolases"/>
    <property type="match status" value="1"/>
</dbReference>
<dbReference type="OrthoDB" id="9804019at2"/>
<keyword evidence="4" id="KW-0238">DNA-binding</keyword>
<dbReference type="GO" id="GO:0043565">
    <property type="term" value="F:sequence-specific DNA binding"/>
    <property type="evidence" value="ECO:0007669"/>
    <property type="project" value="InterPro"/>
</dbReference>
<evidence type="ECO:0000313" key="7">
    <source>
        <dbReference type="EMBL" id="AFC87313.1"/>
    </source>
</evidence>
<evidence type="ECO:0000313" key="8">
    <source>
        <dbReference type="Proteomes" id="UP000005234"/>
    </source>
</evidence>
<dbReference type="SUPFAM" id="SSF55781">
    <property type="entry name" value="GAF domain-like"/>
    <property type="match status" value="1"/>
</dbReference>
<feature type="domain" description="Sigma-54 factor interaction" evidence="6">
    <location>
        <begin position="195"/>
        <end position="424"/>
    </location>
</feature>
<dbReference type="InterPro" id="IPR003593">
    <property type="entry name" value="AAA+_ATPase"/>
</dbReference>